<dbReference type="InterPro" id="IPR036457">
    <property type="entry name" value="PPM-type-like_dom_sf"/>
</dbReference>
<feature type="transmembrane region" description="Helical" evidence="2">
    <location>
        <begin position="20"/>
        <end position="43"/>
    </location>
</feature>
<keyword evidence="5" id="KW-1185">Reference proteome</keyword>
<dbReference type="SUPFAM" id="SSF81606">
    <property type="entry name" value="PP2C-like"/>
    <property type="match status" value="1"/>
</dbReference>
<dbReference type="GO" id="GO:0016791">
    <property type="term" value="F:phosphatase activity"/>
    <property type="evidence" value="ECO:0007669"/>
    <property type="project" value="TreeGrafter"/>
</dbReference>
<dbReference type="Gene3D" id="6.10.340.10">
    <property type="match status" value="1"/>
</dbReference>
<keyword evidence="2" id="KW-1133">Transmembrane helix</keyword>
<evidence type="ECO:0000256" key="1">
    <source>
        <dbReference type="ARBA" id="ARBA00022801"/>
    </source>
</evidence>
<dbReference type="EMBL" id="BFAY01000007">
    <property type="protein sequence ID" value="GBF38104.1"/>
    <property type="molecule type" value="Genomic_DNA"/>
</dbReference>
<evidence type="ECO:0000259" key="3">
    <source>
        <dbReference type="PROSITE" id="PS50885"/>
    </source>
</evidence>
<dbReference type="InterPro" id="IPR001932">
    <property type="entry name" value="PPM-type_phosphatase-like_dom"/>
</dbReference>
<feature type="domain" description="HAMP" evidence="3">
    <location>
        <begin position="209"/>
        <end position="263"/>
    </location>
</feature>
<dbReference type="RefSeq" id="WP_108927848.1">
    <property type="nucleotide sequence ID" value="NZ_BFAY01000007.1"/>
</dbReference>
<dbReference type="OrthoDB" id="9802500at2"/>
<dbReference type="GO" id="GO:0007165">
    <property type="term" value="P:signal transduction"/>
    <property type="evidence" value="ECO:0007669"/>
    <property type="project" value="InterPro"/>
</dbReference>
<name>A0A2P2D0D2_9LEPT</name>
<dbReference type="SMART" id="SM00331">
    <property type="entry name" value="PP2C_SIG"/>
    <property type="match status" value="1"/>
</dbReference>
<dbReference type="CDD" id="cd06225">
    <property type="entry name" value="HAMP"/>
    <property type="match status" value="1"/>
</dbReference>
<dbReference type="PANTHER" id="PTHR43156">
    <property type="entry name" value="STAGE II SPORULATION PROTEIN E-RELATED"/>
    <property type="match status" value="1"/>
</dbReference>
<evidence type="ECO:0000313" key="5">
    <source>
        <dbReference type="Proteomes" id="UP000245076"/>
    </source>
</evidence>
<proteinExistence type="predicted"/>
<sequence length="515" mass="58228">MLLQNFVVTPAVDAKKTSLVWTIGLFYSLLAAVNISFFSVMIFENQSDLLLRNFKFQSKTLAEKLQQELSLVHLSKGEPQSYDSFERNLKFLGTNSYKVFGENGEIWISQPKQPSEENISPEILSEIKQLADSSGNFVGTPYKTDLDETNFSIRLLIPFRSVQKEPLYLLGIASLPSIRERVTHIFAQMAIAIFWGIVFHGLFGYYLYRRIFKKIGILKNTSHKMYTGDLSSRVAWNFKNQDELDDLGQTFNAMASQIDSNMERITKLNREISKELAIGKEVQQMFLPSKIALSRMERYNLSIYYRPLREVSGDLYKFYRLGSGKDSSQYFFLADASGHGVSAALVTVVLGIFTDAVSAKYESPEKTLSRLSDLIGTKLQSSFFATALLLRLYPSGTLEVCNAAHNEPMILRPSSDEIRTIPTSGPPMGTITGYSYELVRMKVAPGDKILMYTDGLVETMGADGTEFGLQRVQEYFLENKNKSCKEIVDGLSFEFEKFAARFRDDVSILAFEIPK</sequence>
<organism evidence="4 5">
    <name type="scientific">Leptospira johnsonii</name>
    <dbReference type="NCBI Taxonomy" id="1917820"/>
    <lineage>
        <taxon>Bacteria</taxon>
        <taxon>Pseudomonadati</taxon>
        <taxon>Spirochaetota</taxon>
        <taxon>Spirochaetia</taxon>
        <taxon>Leptospirales</taxon>
        <taxon>Leptospiraceae</taxon>
        <taxon>Leptospira</taxon>
    </lineage>
</organism>
<gene>
    <name evidence="4" type="ORF">LPTSP1_10940</name>
</gene>
<keyword evidence="1" id="KW-0378">Hydrolase</keyword>
<dbReference type="InterPro" id="IPR052016">
    <property type="entry name" value="Bact_Sigma-Reg"/>
</dbReference>
<dbReference type="Proteomes" id="UP000245076">
    <property type="component" value="Unassembled WGS sequence"/>
</dbReference>
<dbReference type="Pfam" id="PF07228">
    <property type="entry name" value="SpoIIE"/>
    <property type="match status" value="1"/>
</dbReference>
<evidence type="ECO:0000256" key="2">
    <source>
        <dbReference type="SAM" id="Phobius"/>
    </source>
</evidence>
<dbReference type="PROSITE" id="PS50885">
    <property type="entry name" value="HAMP"/>
    <property type="match status" value="1"/>
</dbReference>
<dbReference type="SMART" id="SM00304">
    <property type="entry name" value="HAMP"/>
    <property type="match status" value="1"/>
</dbReference>
<keyword evidence="2" id="KW-0472">Membrane</keyword>
<protein>
    <submittedName>
        <fullName evidence="4">Stage II sporulation protein E</fullName>
    </submittedName>
</protein>
<dbReference type="InterPro" id="IPR003660">
    <property type="entry name" value="HAMP_dom"/>
</dbReference>
<dbReference type="Pfam" id="PF00672">
    <property type="entry name" value="HAMP"/>
    <property type="match status" value="1"/>
</dbReference>
<reference evidence="4 5" key="1">
    <citation type="submission" date="2018-02" db="EMBL/GenBank/DDBJ databases">
        <title>Novel Leptospira species isolated from soil and water in Japan.</title>
        <authorList>
            <person name="Nakao R."/>
            <person name="Masuzawa T."/>
        </authorList>
    </citation>
    <scope>NUCLEOTIDE SEQUENCE [LARGE SCALE GENOMIC DNA]</scope>
    <source>
        <strain evidence="4 5">E8</strain>
    </source>
</reference>
<dbReference type="Gene3D" id="3.60.40.10">
    <property type="entry name" value="PPM-type phosphatase domain"/>
    <property type="match status" value="1"/>
</dbReference>
<dbReference type="PANTHER" id="PTHR43156:SF2">
    <property type="entry name" value="STAGE II SPORULATION PROTEIN E"/>
    <property type="match status" value="1"/>
</dbReference>
<dbReference type="SUPFAM" id="SSF158472">
    <property type="entry name" value="HAMP domain-like"/>
    <property type="match status" value="1"/>
</dbReference>
<keyword evidence="2" id="KW-0812">Transmembrane</keyword>
<feature type="transmembrane region" description="Helical" evidence="2">
    <location>
        <begin position="185"/>
        <end position="208"/>
    </location>
</feature>
<evidence type="ECO:0000313" key="4">
    <source>
        <dbReference type="EMBL" id="GBF38104.1"/>
    </source>
</evidence>
<accession>A0A2P2D0D2</accession>
<comment type="caution">
    <text evidence="4">The sequence shown here is derived from an EMBL/GenBank/DDBJ whole genome shotgun (WGS) entry which is preliminary data.</text>
</comment>
<dbReference type="GO" id="GO:0016020">
    <property type="term" value="C:membrane"/>
    <property type="evidence" value="ECO:0007669"/>
    <property type="project" value="InterPro"/>
</dbReference>
<dbReference type="AlphaFoldDB" id="A0A2P2D0D2"/>